<dbReference type="EMBL" id="JACMSC010000009">
    <property type="protein sequence ID" value="KAG6506041.1"/>
    <property type="molecule type" value="Genomic_DNA"/>
</dbReference>
<reference evidence="7 8" key="1">
    <citation type="submission" date="2020-08" db="EMBL/GenBank/DDBJ databases">
        <title>Plant Genome Project.</title>
        <authorList>
            <person name="Zhang R.-G."/>
        </authorList>
    </citation>
    <scope>NUCLEOTIDE SEQUENCE [LARGE SCALE GENOMIC DNA]</scope>
    <source>
        <tissue evidence="7">Rhizome</tissue>
    </source>
</reference>
<keyword evidence="3" id="KW-0687">Ribonucleoprotein</keyword>
<feature type="compositionally biased region" description="Basic and acidic residues" evidence="5">
    <location>
        <begin position="428"/>
        <end position="461"/>
    </location>
</feature>
<dbReference type="PROSITE" id="PS50102">
    <property type="entry name" value="RRM"/>
    <property type="match status" value="3"/>
</dbReference>
<evidence type="ECO:0000256" key="4">
    <source>
        <dbReference type="PROSITE-ProRule" id="PRU00176"/>
    </source>
</evidence>
<dbReference type="GO" id="GO:0006412">
    <property type="term" value="P:translation"/>
    <property type="evidence" value="ECO:0007669"/>
    <property type="project" value="InterPro"/>
</dbReference>
<keyword evidence="1 4" id="KW-0694">RNA-binding</keyword>
<dbReference type="SMART" id="SM00361">
    <property type="entry name" value="RRM_1"/>
    <property type="match status" value="1"/>
</dbReference>
<evidence type="ECO:0000313" key="8">
    <source>
        <dbReference type="Proteomes" id="UP000734854"/>
    </source>
</evidence>
<dbReference type="InterPro" id="IPR006846">
    <property type="entry name" value="Ribosomal_eS30"/>
</dbReference>
<comment type="caution">
    <text evidence="7">The sequence shown here is derived from an EMBL/GenBank/DDBJ whole genome shotgun (WGS) entry which is preliminary data.</text>
</comment>
<dbReference type="Pfam" id="PF04758">
    <property type="entry name" value="Ribosomal_S30"/>
    <property type="match status" value="1"/>
</dbReference>
<dbReference type="Gene3D" id="3.30.70.330">
    <property type="match status" value="3"/>
</dbReference>
<feature type="compositionally biased region" description="Basic residues" evidence="5">
    <location>
        <begin position="370"/>
        <end position="384"/>
    </location>
</feature>
<dbReference type="InterPro" id="IPR012677">
    <property type="entry name" value="Nucleotide-bd_a/b_plait_sf"/>
</dbReference>
<dbReference type="InterPro" id="IPR003954">
    <property type="entry name" value="RRM_euk-type"/>
</dbReference>
<evidence type="ECO:0000256" key="2">
    <source>
        <dbReference type="ARBA" id="ARBA00022980"/>
    </source>
</evidence>
<dbReference type="Proteomes" id="UP000734854">
    <property type="component" value="Unassembled WGS sequence"/>
</dbReference>
<gene>
    <name evidence="7" type="ORF">ZIOFF_031356</name>
</gene>
<dbReference type="PANTHER" id="PTHR21245">
    <property type="entry name" value="HETEROGENEOUS NUCLEAR RIBONUCLEOPROTEIN"/>
    <property type="match status" value="1"/>
</dbReference>
<sequence length="556" mass="62185">MPRARAASVHSTEPENPVEPEEQVDFDPEMEEEVEYEEVEEEVEEEEEEIVEEEVEEEQETTTTNGNIDDKMDEAERKKHEELLSLPPHGSEIYVGGLTLNASEDELRRFCESAGEVTEVRVMKEKNSSENKGYGFVTFKTAELALKAIEVLNNTGFKGKKVKCSTSQAKNRLFIGNIPRTWSLDDLKKVVTSIGPGVNKVELIKSTDPQNPSHNRGYAFIEYYNHACAEYSRSKMSAPKFKLDEKSPTVSWADPRSGDSSSSQVKAIYVKNLPKDVTKDQVTELFECHGEITKVVLLPAKPGHEKRFGFVHFKDRFMAMKALEHAEKYELDGDVLDCSLAKPPAESKVHGSLARAGKVRGQTPKVAKQDKKKKPRGRAHKRMQYNRRFVTAVVGFGKKRGPNSSEKRVAPSICGAAAGGVYSISSERNKKMQKEEDDNKKEEQQQQQEDPPKDDHHHGDMMAHSFGEGYSTRSDEEGFGGIYSRNQVFGNPSQGAHTAAELGVGRARGVNRGSWSSGLDVGSGLQQRQWQLRSVVIQLHLQLERVEQALGVRHAV</sequence>
<proteinExistence type="predicted"/>
<dbReference type="CDD" id="cd00590">
    <property type="entry name" value="RRM_SF"/>
    <property type="match status" value="1"/>
</dbReference>
<dbReference type="GO" id="GO:0003735">
    <property type="term" value="F:structural constituent of ribosome"/>
    <property type="evidence" value="ECO:0007669"/>
    <property type="project" value="InterPro"/>
</dbReference>
<keyword evidence="2" id="KW-0689">Ribosomal protein</keyword>
<feature type="domain" description="RRM" evidence="6">
    <location>
        <begin position="266"/>
        <end position="343"/>
    </location>
</feature>
<feature type="region of interest" description="Disordered" evidence="5">
    <location>
        <begin position="428"/>
        <end position="465"/>
    </location>
</feature>
<evidence type="ECO:0000256" key="3">
    <source>
        <dbReference type="ARBA" id="ARBA00023274"/>
    </source>
</evidence>
<feature type="compositionally biased region" description="Acidic residues" evidence="5">
    <location>
        <begin position="16"/>
        <end position="60"/>
    </location>
</feature>
<name>A0A8J5GHG1_ZINOF</name>
<evidence type="ECO:0000256" key="5">
    <source>
        <dbReference type="SAM" id="MobiDB-lite"/>
    </source>
</evidence>
<dbReference type="GO" id="GO:0003723">
    <property type="term" value="F:RNA binding"/>
    <property type="evidence" value="ECO:0007669"/>
    <property type="project" value="UniProtKB-UniRule"/>
</dbReference>
<dbReference type="SUPFAM" id="SSF54928">
    <property type="entry name" value="RNA-binding domain, RBD"/>
    <property type="match status" value="2"/>
</dbReference>
<keyword evidence="8" id="KW-1185">Reference proteome</keyword>
<protein>
    <recommendedName>
        <fullName evidence="6">RRM domain-containing protein</fullName>
    </recommendedName>
</protein>
<dbReference type="InterPro" id="IPR000504">
    <property type="entry name" value="RRM_dom"/>
</dbReference>
<dbReference type="GO" id="GO:0005840">
    <property type="term" value="C:ribosome"/>
    <property type="evidence" value="ECO:0007669"/>
    <property type="project" value="UniProtKB-KW"/>
</dbReference>
<feature type="domain" description="RRM" evidence="6">
    <location>
        <begin position="91"/>
        <end position="169"/>
    </location>
</feature>
<dbReference type="SMART" id="SM00360">
    <property type="entry name" value="RRM"/>
    <property type="match status" value="3"/>
</dbReference>
<dbReference type="AlphaFoldDB" id="A0A8J5GHG1"/>
<evidence type="ECO:0000259" key="6">
    <source>
        <dbReference type="PROSITE" id="PS50102"/>
    </source>
</evidence>
<feature type="region of interest" description="Disordered" evidence="5">
    <location>
        <begin position="1"/>
        <end position="71"/>
    </location>
</feature>
<dbReference type="InterPro" id="IPR035979">
    <property type="entry name" value="RBD_domain_sf"/>
</dbReference>
<feature type="domain" description="RRM" evidence="6">
    <location>
        <begin position="171"/>
        <end position="255"/>
    </location>
</feature>
<accession>A0A8J5GHG1</accession>
<dbReference type="GO" id="GO:1990904">
    <property type="term" value="C:ribonucleoprotein complex"/>
    <property type="evidence" value="ECO:0007669"/>
    <property type="project" value="UniProtKB-KW"/>
</dbReference>
<dbReference type="Pfam" id="PF00076">
    <property type="entry name" value="RRM_1"/>
    <property type="match status" value="3"/>
</dbReference>
<organism evidence="7 8">
    <name type="scientific">Zingiber officinale</name>
    <name type="common">Ginger</name>
    <name type="synonym">Amomum zingiber</name>
    <dbReference type="NCBI Taxonomy" id="94328"/>
    <lineage>
        <taxon>Eukaryota</taxon>
        <taxon>Viridiplantae</taxon>
        <taxon>Streptophyta</taxon>
        <taxon>Embryophyta</taxon>
        <taxon>Tracheophyta</taxon>
        <taxon>Spermatophyta</taxon>
        <taxon>Magnoliopsida</taxon>
        <taxon>Liliopsida</taxon>
        <taxon>Zingiberales</taxon>
        <taxon>Zingiberaceae</taxon>
        <taxon>Zingiber</taxon>
    </lineage>
</organism>
<feature type="region of interest" description="Disordered" evidence="5">
    <location>
        <begin position="347"/>
        <end position="384"/>
    </location>
</feature>
<evidence type="ECO:0000313" key="7">
    <source>
        <dbReference type="EMBL" id="KAG6506041.1"/>
    </source>
</evidence>
<evidence type="ECO:0000256" key="1">
    <source>
        <dbReference type="ARBA" id="ARBA00022884"/>
    </source>
</evidence>